<accession>A0A419WH50</accession>
<gene>
    <name evidence="1" type="ORF">ATJ93_1687</name>
</gene>
<comment type="caution">
    <text evidence="1">The sequence shown here is derived from an EMBL/GenBank/DDBJ whole genome shotgun (WGS) entry which is preliminary data.</text>
</comment>
<dbReference type="Proteomes" id="UP000283805">
    <property type="component" value="Unassembled WGS sequence"/>
</dbReference>
<evidence type="ECO:0000313" key="2">
    <source>
        <dbReference type="Proteomes" id="UP000283805"/>
    </source>
</evidence>
<sequence>MTVCFGDISGIGFRRSLHGQGERFTNATDPRGAP</sequence>
<protein>
    <submittedName>
        <fullName evidence="1">Uncharacterized protein</fullName>
    </submittedName>
</protein>
<organism evidence="1 2">
    <name type="scientific">Halopiger aswanensis</name>
    <dbReference type="NCBI Taxonomy" id="148449"/>
    <lineage>
        <taxon>Archaea</taxon>
        <taxon>Methanobacteriati</taxon>
        <taxon>Methanobacteriota</taxon>
        <taxon>Stenosarchaea group</taxon>
        <taxon>Halobacteria</taxon>
        <taxon>Halobacteriales</taxon>
        <taxon>Natrialbaceae</taxon>
        <taxon>Halopiger</taxon>
    </lineage>
</organism>
<reference evidence="1 2" key="1">
    <citation type="submission" date="2018-09" db="EMBL/GenBank/DDBJ databases">
        <title>Genomic Encyclopedia of Archaeal and Bacterial Type Strains, Phase II (KMG-II): from individual species to whole genera.</title>
        <authorList>
            <person name="Goeker M."/>
        </authorList>
    </citation>
    <scope>NUCLEOTIDE SEQUENCE [LARGE SCALE GENOMIC DNA]</scope>
    <source>
        <strain evidence="1 2">DSM 13151</strain>
    </source>
</reference>
<proteinExistence type="predicted"/>
<keyword evidence="2" id="KW-1185">Reference proteome</keyword>
<dbReference type="AlphaFoldDB" id="A0A419WH50"/>
<name>A0A419WH50_9EURY</name>
<dbReference type="EMBL" id="RAPO01000002">
    <property type="protein sequence ID" value="RKD94844.1"/>
    <property type="molecule type" value="Genomic_DNA"/>
</dbReference>
<evidence type="ECO:0000313" key="1">
    <source>
        <dbReference type="EMBL" id="RKD94844.1"/>
    </source>
</evidence>